<keyword evidence="3" id="KW-0804">Transcription</keyword>
<dbReference type="Gene3D" id="1.10.10.10">
    <property type="entry name" value="Winged helix-like DNA-binding domain superfamily/Winged helix DNA-binding domain"/>
    <property type="match status" value="1"/>
</dbReference>
<dbReference type="SUPFAM" id="SSF46894">
    <property type="entry name" value="C-terminal effector domain of the bipartite response regulators"/>
    <property type="match status" value="1"/>
</dbReference>
<dbReference type="InterPro" id="IPR049945">
    <property type="entry name" value="AAA_22"/>
</dbReference>
<gene>
    <name evidence="5" type="ORF">ATJ78_1287</name>
</gene>
<evidence type="ECO:0000256" key="1">
    <source>
        <dbReference type="ARBA" id="ARBA00023015"/>
    </source>
</evidence>
<dbReference type="Pfam" id="PF13401">
    <property type="entry name" value="AAA_22"/>
    <property type="match status" value="1"/>
</dbReference>
<dbReference type="Gene3D" id="3.40.50.300">
    <property type="entry name" value="P-loop containing nucleotide triphosphate hydrolases"/>
    <property type="match status" value="1"/>
</dbReference>
<dbReference type="CDD" id="cd06170">
    <property type="entry name" value="LuxR_C_like"/>
    <property type="match status" value="1"/>
</dbReference>
<dbReference type="EMBL" id="PDJE01000001">
    <property type="protein sequence ID" value="PFG30358.1"/>
    <property type="molecule type" value="Genomic_DNA"/>
</dbReference>
<dbReference type="InterPro" id="IPR016032">
    <property type="entry name" value="Sig_transdc_resp-reg_C-effctor"/>
</dbReference>
<dbReference type="InterPro" id="IPR000792">
    <property type="entry name" value="Tscrpt_reg_LuxR_C"/>
</dbReference>
<dbReference type="PANTHER" id="PTHR44688">
    <property type="entry name" value="DNA-BINDING TRANSCRIPTIONAL ACTIVATOR DEVR_DOSR"/>
    <property type="match status" value="1"/>
</dbReference>
<accession>A0A2A9DUJ2</accession>
<dbReference type="AlphaFoldDB" id="A0A2A9DUJ2"/>
<dbReference type="PROSITE" id="PS50043">
    <property type="entry name" value="HTH_LUXR_2"/>
    <property type="match status" value="1"/>
</dbReference>
<evidence type="ECO:0000256" key="2">
    <source>
        <dbReference type="ARBA" id="ARBA00023125"/>
    </source>
</evidence>
<evidence type="ECO:0000259" key="4">
    <source>
        <dbReference type="PROSITE" id="PS50043"/>
    </source>
</evidence>
<name>A0A2A9DUJ2_9MICO</name>
<proteinExistence type="predicted"/>
<keyword evidence="1" id="KW-0805">Transcription regulation</keyword>
<evidence type="ECO:0000313" key="5">
    <source>
        <dbReference type="EMBL" id="PFG30358.1"/>
    </source>
</evidence>
<dbReference type="SUPFAM" id="SSF52540">
    <property type="entry name" value="P-loop containing nucleoside triphosphate hydrolases"/>
    <property type="match status" value="1"/>
</dbReference>
<dbReference type="GO" id="GO:0016887">
    <property type="term" value="F:ATP hydrolysis activity"/>
    <property type="evidence" value="ECO:0007669"/>
    <property type="project" value="InterPro"/>
</dbReference>
<dbReference type="InterPro" id="IPR027417">
    <property type="entry name" value="P-loop_NTPase"/>
</dbReference>
<dbReference type="PANTHER" id="PTHR44688:SF16">
    <property type="entry name" value="DNA-BINDING TRANSCRIPTIONAL ACTIVATOR DEVR_DOSR"/>
    <property type="match status" value="1"/>
</dbReference>
<evidence type="ECO:0000256" key="3">
    <source>
        <dbReference type="ARBA" id="ARBA00023163"/>
    </source>
</evidence>
<organism evidence="5 6">
    <name type="scientific">Paramicrobacterium agarici</name>
    <dbReference type="NCBI Taxonomy" id="630514"/>
    <lineage>
        <taxon>Bacteria</taxon>
        <taxon>Bacillati</taxon>
        <taxon>Actinomycetota</taxon>
        <taxon>Actinomycetes</taxon>
        <taxon>Micrococcales</taxon>
        <taxon>Microbacteriaceae</taxon>
        <taxon>Paramicrobacterium</taxon>
    </lineage>
</organism>
<dbReference type="InterPro" id="IPR036388">
    <property type="entry name" value="WH-like_DNA-bd_sf"/>
</dbReference>
<sequence>MATVASQGDDLASRERQFGLSPARPAVGIPRLSRLAIEREEPLRRLSAAAADPICIVHAPAGYGKTTLLAQWAQRQMATADAPVLLWVTIDSSCNTRMPFWRHVSTLIEAAASAAEVEVAPVEPGGDISSSLLQIVEQNLEQLGSKVTLVIDAWENIADPSISEDLLRAARDSTSISLVAATRSIEPEWLRAASPYGLSFLRREDLEFTTQDYSAMARHADVPLEQREVRSAVAETAGWPFALRILLEQSRDHLHTELTGGETLAALRESLADEICRMPGAGYLLATSIVDSFSTELAEWLGADPSDRHILDIVESRGLGAWEASTAPTFRLQPVLREGLFARLGPDSARHGFRRLARWHEKNGHLARAFFSALDGEDAAHAVSLAQRAFVPITVALQRNPDALMTQRRSFFSSEPLLGLLNGIAHYRVGNTRRAVQRFMATIAVSEAQLIGRYKEPGPDQVWVQAALTAGLRLIGRYELVEPAYRRFRRMLRRVHDPHGVLESAEVLFAAEGAITLIYLGKLKEARDLLRYETEPPSGKTSRHHYYPVALALYVDAADGLVSRAESHIHELERTGLPRQFNPSFYAVPLHLARALVHLEHHRFDDAALFLNHCMIHWKTIEMWPLLLDVDVRITWQKYGPEAALTLLEERLAEKVKNPPISPQMTALIDELRGKLHVARGDLGAAHALAPARRYRAHPQLAVPRALAFLLGGQPDRALTVAQSVVDSEGLTLAKRVELGLLSASAHLRHGDEEQASRQFAEMTRLALEAGLRMVFAVMPRSDLEALLREYPRADDVRNVLATLPELFPSPDSPAILTERERVILERLDSAVTLAEIAASLSVSINTVKSQARSVYRKLGASGRAAAVSEAHRRGIL</sequence>
<dbReference type="GO" id="GO:0006355">
    <property type="term" value="P:regulation of DNA-templated transcription"/>
    <property type="evidence" value="ECO:0007669"/>
    <property type="project" value="InterPro"/>
</dbReference>
<protein>
    <submittedName>
        <fullName evidence="5">ATP/maltotriose-dependent transcriptional regulator MalT</fullName>
    </submittedName>
</protein>
<dbReference type="SMART" id="SM00421">
    <property type="entry name" value="HTH_LUXR"/>
    <property type="match status" value="1"/>
</dbReference>
<dbReference type="Proteomes" id="UP000221369">
    <property type="component" value="Unassembled WGS sequence"/>
</dbReference>
<reference evidence="5 6" key="1">
    <citation type="submission" date="2017-10" db="EMBL/GenBank/DDBJ databases">
        <title>Sequencing the genomes of 1000 actinobacteria strains.</title>
        <authorList>
            <person name="Klenk H.-P."/>
        </authorList>
    </citation>
    <scope>NUCLEOTIDE SEQUENCE [LARGE SCALE GENOMIC DNA]</scope>
    <source>
        <strain evidence="5 6">DSM 21798</strain>
    </source>
</reference>
<keyword evidence="2" id="KW-0238">DNA-binding</keyword>
<dbReference type="RefSeq" id="WP_098406830.1">
    <property type="nucleotide sequence ID" value="NZ_PDJE01000001.1"/>
</dbReference>
<dbReference type="GO" id="GO:0003677">
    <property type="term" value="F:DNA binding"/>
    <property type="evidence" value="ECO:0007669"/>
    <property type="project" value="UniProtKB-KW"/>
</dbReference>
<dbReference type="Pfam" id="PF00196">
    <property type="entry name" value="GerE"/>
    <property type="match status" value="1"/>
</dbReference>
<keyword evidence="6" id="KW-1185">Reference proteome</keyword>
<comment type="caution">
    <text evidence="5">The sequence shown here is derived from an EMBL/GenBank/DDBJ whole genome shotgun (WGS) entry which is preliminary data.</text>
</comment>
<evidence type="ECO:0000313" key="6">
    <source>
        <dbReference type="Proteomes" id="UP000221369"/>
    </source>
</evidence>
<feature type="domain" description="HTH luxR-type" evidence="4">
    <location>
        <begin position="810"/>
        <end position="875"/>
    </location>
</feature>